<dbReference type="PROSITE" id="PS50294">
    <property type="entry name" value="WD_REPEATS_REGION"/>
    <property type="match status" value="4"/>
</dbReference>
<dbReference type="PRINTS" id="PR00320">
    <property type="entry name" value="GPROTEINBRPT"/>
</dbReference>
<sequence>MSVHVGRLDASGNSRVHIGNTSYQAEDRCLADLRPSDPRHDKIRIEEAKGGLLKDSYRWILDNDDFRQWRDHDHSRLLWIKGDPGKGKTMLLCGIIDELKPSTKLADKDSGKLLSYFFCQATDSRINNATAVLRGLMYLLIDQQPSLISHLRKAYDHSGKQLFEDANAWVALSEMFKIMLADSQLGDTTLIVDALDECDTGLPKLLDFIAQNSGSPGVRWLVSSRNKPEIESKLRADLSRARLSLELKQNADCVSHAVDVYIEHSVLELPSTQGDEVVQARVRDAMRRKANGTFLWVSLVVKELEDAERWEVEGIVDKMPTSLKEIYHRMFGQIQRRERRNPEHCQRLLSTAATAYRPLSLDELGVLSDLPEDISRDPKSVESIARLCGSFLTIQDGVVYIIHQTAKDFLSTDMRLGIAHQTIFSRSLKVMFRTLRPDMYGLVAPGSSIDAVQRPDIDPLAAARYSCVSWVYHLVHSPAQGNHTDVYAFLSRCCLYWIEALSLLRSISDGVLSLAKLEEFCREGETELVDLVRDTRRFIQHFKYAIEDAPLQVYASGLVFSPARSIVRGLFARDEPKWIGLKPVVEADWSACLWTLEGHAGRVDAVAFSPDGSLLASASADSTIKTWNPKTGACQSTFRSCRLIQWVAFSPDGSLIASATGEVDPGVMVWDAATGECQLTLRGNCESLESVIFSPDGLLLASASKDGTVRLWDLMGTCQATLLHHVSMFAIRHDDCPCSVYFSADSALLASVSRSGTVKVWDANHTCQSTFQHHGPTRAELTVLSASLQLCVFVAGGNLEIWNTATRTRLSTLEHCRPRSAVFSPSDQLLALGNLDGIITIWDIVSGTSLATFVGHRGSITSMAFSPDNSLLASASDDETVKIWDATSSQSTLENQSAYVTSIIFSSTGPLLLTVTANNHNDYTIKIWDPTTGNCQSTQDHLFDFPIIKLSPDGSMLAWSLRKGTMEIWNTATETRRSVFKLDGSRITSVAFSPDGKLLALASWDMTVKIWDVASGTCRAILTGLKGCDVSVAFSSDGTLLATVTFRTSLMVWDLQTGEFLSELHSGRFGFEAAVFLSSPLLASVADRGAIEIWDTSTGRCLQVIETGKNIELLSFDPATSCLYTNFGAIRLDLSCLDSGMAVTTLDRTPSDPARRVGYGISFDRAWIMWNSQRILWLPTEYRPWKSAIEGSTVVLGCQSGRVLILRFSEGGPGS</sequence>
<dbReference type="RefSeq" id="XP_060280709.1">
    <property type="nucleotide sequence ID" value="XM_060425594.1"/>
</dbReference>
<dbReference type="InterPro" id="IPR001680">
    <property type="entry name" value="WD40_rpt"/>
</dbReference>
<feature type="repeat" description="WD" evidence="3">
    <location>
        <begin position="980"/>
        <end position="1021"/>
    </location>
</feature>
<reference evidence="5" key="1">
    <citation type="submission" date="2023-06" db="EMBL/GenBank/DDBJ databases">
        <title>Genome-scale phylogeny and comparative genomics of the fungal order Sordariales.</title>
        <authorList>
            <consortium name="Lawrence Berkeley National Laboratory"/>
            <person name="Hensen N."/>
            <person name="Bonometti L."/>
            <person name="Westerberg I."/>
            <person name="Brannstrom I.O."/>
            <person name="Guillou S."/>
            <person name="Cros-Aarteil S."/>
            <person name="Calhoun S."/>
            <person name="Haridas S."/>
            <person name="Kuo A."/>
            <person name="Mondo S."/>
            <person name="Pangilinan J."/>
            <person name="Riley R."/>
            <person name="Labutti K."/>
            <person name="Andreopoulos B."/>
            <person name="Lipzen A."/>
            <person name="Chen C."/>
            <person name="Yanf M."/>
            <person name="Daum C."/>
            <person name="Ng V."/>
            <person name="Clum A."/>
            <person name="Steindorff A."/>
            <person name="Ohm R."/>
            <person name="Martin F."/>
            <person name="Silar P."/>
            <person name="Natvig D."/>
            <person name="Lalanne C."/>
            <person name="Gautier V."/>
            <person name="Ament-Velasquez S.L."/>
            <person name="Kruys A."/>
            <person name="Hutchinson M.I."/>
            <person name="Powell A.J."/>
            <person name="Barry K."/>
            <person name="Miller A.N."/>
            <person name="Grigoriev I.V."/>
            <person name="Debuchy R."/>
            <person name="Gladieux P."/>
            <person name="Thoren M.H."/>
            <person name="Johannesson H."/>
        </authorList>
    </citation>
    <scope>NUCLEOTIDE SEQUENCE</scope>
    <source>
        <strain evidence="5">8032-3</strain>
    </source>
</reference>
<dbReference type="InterPro" id="IPR007111">
    <property type="entry name" value="NACHT_NTPase"/>
</dbReference>
<keyword evidence="1 3" id="KW-0853">WD repeat</keyword>
<feature type="repeat" description="WD" evidence="3">
    <location>
        <begin position="1031"/>
        <end position="1063"/>
    </location>
</feature>
<keyword evidence="6" id="KW-1185">Reference proteome</keyword>
<dbReference type="Gene3D" id="3.40.50.300">
    <property type="entry name" value="P-loop containing nucleotide triphosphate hydrolases"/>
    <property type="match status" value="1"/>
</dbReference>
<evidence type="ECO:0000256" key="2">
    <source>
        <dbReference type="ARBA" id="ARBA00022737"/>
    </source>
</evidence>
<dbReference type="InterPro" id="IPR056884">
    <property type="entry name" value="NPHP3-like_N"/>
</dbReference>
<feature type="repeat" description="WD" evidence="3">
    <location>
        <begin position="596"/>
        <end position="637"/>
    </location>
</feature>
<feature type="repeat" description="WD" evidence="3">
    <location>
        <begin position="730"/>
        <end position="762"/>
    </location>
</feature>
<accession>A0AAJ0BYM6</accession>
<dbReference type="Pfam" id="PF22939">
    <property type="entry name" value="WHD_GPIID"/>
    <property type="match status" value="1"/>
</dbReference>
<evidence type="ECO:0000256" key="3">
    <source>
        <dbReference type="PROSITE-ProRule" id="PRU00221"/>
    </source>
</evidence>
<dbReference type="InterPro" id="IPR020472">
    <property type="entry name" value="WD40_PAC1"/>
</dbReference>
<dbReference type="GeneID" id="85308781"/>
<name>A0AAJ0BYM6_9PEZI</name>
<organism evidence="5 6">
    <name type="scientific">Phialemonium atrogriseum</name>
    <dbReference type="NCBI Taxonomy" id="1093897"/>
    <lineage>
        <taxon>Eukaryota</taxon>
        <taxon>Fungi</taxon>
        <taxon>Dikarya</taxon>
        <taxon>Ascomycota</taxon>
        <taxon>Pezizomycotina</taxon>
        <taxon>Sordariomycetes</taxon>
        <taxon>Sordariomycetidae</taxon>
        <taxon>Cephalothecales</taxon>
        <taxon>Cephalothecaceae</taxon>
        <taxon>Phialemonium</taxon>
    </lineage>
</organism>
<dbReference type="Proteomes" id="UP001244011">
    <property type="component" value="Unassembled WGS sequence"/>
</dbReference>
<dbReference type="FunFam" id="3.40.50.300:FF:001638">
    <property type="entry name" value="NACHT and WD40 domain protein"/>
    <property type="match status" value="1"/>
</dbReference>
<evidence type="ECO:0000313" key="5">
    <source>
        <dbReference type="EMBL" id="KAK1764496.1"/>
    </source>
</evidence>
<comment type="caution">
    <text evidence="5">The sequence shown here is derived from an EMBL/GenBank/DDBJ whole genome shotgun (WGS) entry which is preliminary data.</text>
</comment>
<feature type="repeat" description="WD" evidence="3">
    <location>
        <begin position="823"/>
        <end position="852"/>
    </location>
</feature>
<dbReference type="Pfam" id="PF24883">
    <property type="entry name" value="NPHP3_N"/>
    <property type="match status" value="1"/>
</dbReference>
<dbReference type="InterPro" id="IPR015943">
    <property type="entry name" value="WD40/YVTN_repeat-like_dom_sf"/>
</dbReference>
<dbReference type="SUPFAM" id="SSF101898">
    <property type="entry name" value="NHL repeat"/>
    <property type="match status" value="1"/>
</dbReference>
<dbReference type="InterPro" id="IPR019775">
    <property type="entry name" value="WD40_repeat_CS"/>
</dbReference>
<keyword evidence="2" id="KW-0677">Repeat</keyword>
<dbReference type="SUPFAM" id="SSF52540">
    <property type="entry name" value="P-loop containing nucleoside triphosphate hydrolases"/>
    <property type="match status" value="1"/>
</dbReference>
<dbReference type="PANTHER" id="PTHR44019:SF8">
    <property type="entry name" value="POC1 CENTRIOLAR PROTEIN HOMOLOG"/>
    <property type="match status" value="1"/>
</dbReference>
<evidence type="ECO:0000259" key="4">
    <source>
        <dbReference type="PROSITE" id="PS50837"/>
    </source>
</evidence>
<dbReference type="SMART" id="SM00320">
    <property type="entry name" value="WD40"/>
    <property type="match status" value="11"/>
</dbReference>
<protein>
    <submittedName>
        <fullName evidence="5">Vegetative incompatibility protein HET-E-1</fullName>
    </submittedName>
</protein>
<gene>
    <name evidence="5" type="ORF">QBC33DRAFT_497646</name>
</gene>
<dbReference type="PROSITE" id="PS50837">
    <property type="entry name" value="NACHT"/>
    <property type="match status" value="1"/>
</dbReference>
<dbReference type="EMBL" id="MU839020">
    <property type="protein sequence ID" value="KAK1764496.1"/>
    <property type="molecule type" value="Genomic_DNA"/>
</dbReference>
<dbReference type="InterPro" id="IPR050505">
    <property type="entry name" value="WDR55/POC1"/>
</dbReference>
<dbReference type="CDD" id="cd00200">
    <property type="entry name" value="WD40"/>
    <property type="match status" value="2"/>
</dbReference>
<feature type="domain" description="NACHT" evidence="4">
    <location>
        <begin position="76"/>
        <end position="225"/>
    </location>
</feature>
<dbReference type="SUPFAM" id="SSF50978">
    <property type="entry name" value="WD40 repeat-like"/>
    <property type="match status" value="2"/>
</dbReference>
<feature type="repeat" description="WD" evidence="3">
    <location>
        <begin position="681"/>
        <end position="714"/>
    </location>
</feature>
<dbReference type="InterPro" id="IPR054471">
    <property type="entry name" value="GPIID_WHD"/>
</dbReference>
<dbReference type="InterPro" id="IPR027417">
    <property type="entry name" value="P-loop_NTPase"/>
</dbReference>
<dbReference type="InterPro" id="IPR036322">
    <property type="entry name" value="WD40_repeat_dom_sf"/>
</dbReference>
<proteinExistence type="predicted"/>
<dbReference type="Pfam" id="PF00400">
    <property type="entry name" value="WD40"/>
    <property type="match status" value="8"/>
</dbReference>
<dbReference type="PROSITE" id="PS50082">
    <property type="entry name" value="WD_REPEATS_2"/>
    <property type="match status" value="7"/>
</dbReference>
<feature type="repeat" description="WD" evidence="3">
    <location>
        <begin position="853"/>
        <end position="894"/>
    </location>
</feature>
<evidence type="ECO:0000256" key="1">
    <source>
        <dbReference type="ARBA" id="ARBA00022574"/>
    </source>
</evidence>
<dbReference type="PROSITE" id="PS00678">
    <property type="entry name" value="WD_REPEATS_1"/>
    <property type="match status" value="3"/>
</dbReference>
<dbReference type="AlphaFoldDB" id="A0AAJ0BYM6"/>
<evidence type="ECO:0000313" key="6">
    <source>
        <dbReference type="Proteomes" id="UP001244011"/>
    </source>
</evidence>
<dbReference type="PANTHER" id="PTHR44019">
    <property type="entry name" value="WD REPEAT-CONTAINING PROTEIN 55"/>
    <property type="match status" value="1"/>
</dbReference>
<dbReference type="Gene3D" id="2.130.10.10">
    <property type="entry name" value="YVTN repeat-like/Quinoprotein amine dehydrogenase"/>
    <property type="match status" value="4"/>
</dbReference>